<name>A0AAV9HTT6_9PEZI</name>
<organism evidence="2 3">
    <name type="scientific">Cladorrhinum samala</name>
    <dbReference type="NCBI Taxonomy" id="585594"/>
    <lineage>
        <taxon>Eukaryota</taxon>
        <taxon>Fungi</taxon>
        <taxon>Dikarya</taxon>
        <taxon>Ascomycota</taxon>
        <taxon>Pezizomycotina</taxon>
        <taxon>Sordariomycetes</taxon>
        <taxon>Sordariomycetidae</taxon>
        <taxon>Sordariales</taxon>
        <taxon>Podosporaceae</taxon>
        <taxon>Cladorrhinum</taxon>
    </lineage>
</organism>
<keyword evidence="1" id="KW-0732">Signal</keyword>
<evidence type="ECO:0000313" key="3">
    <source>
        <dbReference type="Proteomes" id="UP001321749"/>
    </source>
</evidence>
<keyword evidence="3" id="KW-1185">Reference proteome</keyword>
<feature type="signal peptide" evidence="1">
    <location>
        <begin position="1"/>
        <end position="23"/>
    </location>
</feature>
<sequence length="72" mass="8162">MLLSDGMMVFLFLFLGWCSGVSPAVEGVSATDLTLCHRFRKSASSVRQREIMVGGKRTKRKRCNLSQWHTEL</sequence>
<evidence type="ECO:0000313" key="2">
    <source>
        <dbReference type="EMBL" id="KAK4463469.1"/>
    </source>
</evidence>
<gene>
    <name evidence="2" type="ORF">QBC42DRAFT_66398</name>
</gene>
<evidence type="ECO:0000256" key="1">
    <source>
        <dbReference type="SAM" id="SignalP"/>
    </source>
</evidence>
<comment type="caution">
    <text evidence="2">The sequence shown here is derived from an EMBL/GenBank/DDBJ whole genome shotgun (WGS) entry which is preliminary data.</text>
</comment>
<evidence type="ECO:0008006" key="4">
    <source>
        <dbReference type="Google" id="ProtNLM"/>
    </source>
</evidence>
<dbReference type="Proteomes" id="UP001321749">
    <property type="component" value="Unassembled WGS sequence"/>
</dbReference>
<accession>A0AAV9HTT6</accession>
<dbReference type="AlphaFoldDB" id="A0AAV9HTT6"/>
<reference evidence="2" key="1">
    <citation type="journal article" date="2023" name="Mol. Phylogenet. Evol.">
        <title>Genome-scale phylogeny and comparative genomics of the fungal order Sordariales.</title>
        <authorList>
            <person name="Hensen N."/>
            <person name="Bonometti L."/>
            <person name="Westerberg I."/>
            <person name="Brannstrom I.O."/>
            <person name="Guillou S."/>
            <person name="Cros-Aarteil S."/>
            <person name="Calhoun S."/>
            <person name="Haridas S."/>
            <person name="Kuo A."/>
            <person name="Mondo S."/>
            <person name="Pangilinan J."/>
            <person name="Riley R."/>
            <person name="LaButti K."/>
            <person name="Andreopoulos B."/>
            <person name="Lipzen A."/>
            <person name="Chen C."/>
            <person name="Yan M."/>
            <person name="Daum C."/>
            <person name="Ng V."/>
            <person name="Clum A."/>
            <person name="Steindorff A."/>
            <person name="Ohm R.A."/>
            <person name="Martin F."/>
            <person name="Silar P."/>
            <person name="Natvig D.O."/>
            <person name="Lalanne C."/>
            <person name="Gautier V."/>
            <person name="Ament-Velasquez S.L."/>
            <person name="Kruys A."/>
            <person name="Hutchinson M.I."/>
            <person name="Powell A.J."/>
            <person name="Barry K."/>
            <person name="Miller A.N."/>
            <person name="Grigoriev I.V."/>
            <person name="Debuchy R."/>
            <person name="Gladieux P."/>
            <person name="Hiltunen Thoren M."/>
            <person name="Johannesson H."/>
        </authorList>
    </citation>
    <scope>NUCLEOTIDE SEQUENCE</scope>
    <source>
        <strain evidence="2">PSN324</strain>
    </source>
</reference>
<feature type="chain" id="PRO_5043832824" description="Secreted protein" evidence="1">
    <location>
        <begin position="24"/>
        <end position="72"/>
    </location>
</feature>
<dbReference type="EMBL" id="MU864959">
    <property type="protein sequence ID" value="KAK4463469.1"/>
    <property type="molecule type" value="Genomic_DNA"/>
</dbReference>
<proteinExistence type="predicted"/>
<reference evidence="2" key="2">
    <citation type="submission" date="2023-06" db="EMBL/GenBank/DDBJ databases">
        <authorList>
            <consortium name="Lawrence Berkeley National Laboratory"/>
            <person name="Mondo S.J."/>
            <person name="Hensen N."/>
            <person name="Bonometti L."/>
            <person name="Westerberg I."/>
            <person name="Brannstrom I.O."/>
            <person name="Guillou S."/>
            <person name="Cros-Aarteil S."/>
            <person name="Calhoun S."/>
            <person name="Haridas S."/>
            <person name="Kuo A."/>
            <person name="Pangilinan J."/>
            <person name="Riley R."/>
            <person name="Labutti K."/>
            <person name="Andreopoulos B."/>
            <person name="Lipzen A."/>
            <person name="Chen C."/>
            <person name="Yanf M."/>
            <person name="Daum C."/>
            <person name="Ng V."/>
            <person name="Clum A."/>
            <person name="Steindorff A."/>
            <person name="Ohm R."/>
            <person name="Martin F."/>
            <person name="Silar P."/>
            <person name="Natvig D."/>
            <person name="Lalanne C."/>
            <person name="Gautier V."/>
            <person name="Ament-Velasquez S.L."/>
            <person name="Kruys A."/>
            <person name="Hutchinson M.I."/>
            <person name="Powell A.J."/>
            <person name="Barry K."/>
            <person name="Miller A.N."/>
            <person name="Grigoriev I.V."/>
            <person name="Debuchy R."/>
            <person name="Gladieux P."/>
            <person name="Thoren M.H."/>
            <person name="Johannesson H."/>
        </authorList>
    </citation>
    <scope>NUCLEOTIDE SEQUENCE</scope>
    <source>
        <strain evidence="2">PSN324</strain>
    </source>
</reference>
<protein>
    <recommendedName>
        <fullName evidence="4">Secreted protein</fullName>
    </recommendedName>
</protein>